<evidence type="ECO:0000256" key="4">
    <source>
        <dbReference type="ARBA" id="ARBA00022723"/>
    </source>
</evidence>
<protein>
    <recommendedName>
        <fullName evidence="1">isoleucine--tRNA ligase</fullName>
        <ecNumber evidence="1">6.1.1.5</ecNumber>
    </recommendedName>
</protein>
<dbReference type="AlphaFoldDB" id="A0A2H9TA43"/>
<evidence type="ECO:0000256" key="6">
    <source>
        <dbReference type="ARBA" id="ARBA00022833"/>
    </source>
</evidence>
<keyword evidence="3 14" id="KW-0436">Ligase</keyword>
<dbReference type="Pfam" id="PF08264">
    <property type="entry name" value="Anticodon_1"/>
    <property type="match status" value="1"/>
</dbReference>
<dbReference type="EC" id="6.1.1.5" evidence="1"/>
<dbReference type="InterPro" id="IPR033708">
    <property type="entry name" value="Anticodon_Ile_BEm"/>
</dbReference>
<evidence type="ECO:0000256" key="2">
    <source>
        <dbReference type="ARBA" id="ARBA00022490"/>
    </source>
</evidence>
<dbReference type="SUPFAM" id="SSF50677">
    <property type="entry name" value="ValRS/IleRS/LeuRS editing domain"/>
    <property type="match status" value="1"/>
</dbReference>
<evidence type="ECO:0000256" key="9">
    <source>
        <dbReference type="ARBA" id="ARBA00023146"/>
    </source>
</evidence>
<dbReference type="InterPro" id="IPR009080">
    <property type="entry name" value="tRNAsynth_Ia_anticodon-bd"/>
</dbReference>
<dbReference type="GO" id="GO:0002161">
    <property type="term" value="F:aminoacyl-tRNA deacylase activity"/>
    <property type="evidence" value="ECO:0007669"/>
    <property type="project" value="InterPro"/>
</dbReference>
<dbReference type="FunFam" id="3.40.50.620:FF:000048">
    <property type="entry name" value="Isoleucine--tRNA ligase"/>
    <property type="match status" value="1"/>
</dbReference>
<dbReference type="InterPro" id="IPR009008">
    <property type="entry name" value="Val/Leu/Ile-tRNA-synth_edit"/>
</dbReference>
<evidence type="ECO:0000256" key="10">
    <source>
        <dbReference type="ARBA" id="ARBA00048359"/>
    </source>
</evidence>
<keyword evidence="6" id="KW-0862">Zinc</keyword>
<dbReference type="Pfam" id="PF00133">
    <property type="entry name" value="tRNA-synt_1"/>
    <property type="match status" value="1"/>
</dbReference>
<keyword evidence="5" id="KW-0547">Nucleotide-binding</keyword>
<dbReference type="InterPro" id="IPR002301">
    <property type="entry name" value="Ile-tRNA-ligase"/>
</dbReference>
<evidence type="ECO:0000259" key="13">
    <source>
        <dbReference type="Pfam" id="PF08264"/>
    </source>
</evidence>
<dbReference type="InterPro" id="IPR050081">
    <property type="entry name" value="Ile-tRNA_ligase"/>
</dbReference>
<keyword evidence="4" id="KW-0479">Metal-binding</keyword>
<dbReference type="FunFam" id="3.40.50.620:FF:000168">
    <property type="entry name" value="Isoleucine--tRNA ligase"/>
    <property type="match status" value="1"/>
</dbReference>
<keyword evidence="2" id="KW-0963">Cytoplasm</keyword>
<dbReference type="InterPro" id="IPR014729">
    <property type="entry name" value="Rossmann-like_a/b/a_fold"/>
</dbReference>
<proteinExistence type="inferred from homology"/>
<evidence type="ECO:0000259" key="12">
    <source>
        <dbReference type="Pfam" id="PF06827"/>
    </source>
</evidence>
<dbReference type="FunFam" id="1.10.730.20:FF:000001">
    <property type="entry name" value="Isoleucine--tRNA ligase"/>
    <property type="match status" value="1"/>
</dbReference>
<evidence type="ECO:0000256" key="8">
    <source>
        <dbReference type="ARBA" id="ARBA00022917"/>
    </source>
</evidence>
<evidence type="ECO:0000256" key="5">
    <source>
        <dbReference type="ARBA" id="ARBA00022741"/>
    </source>
</evidence>
<dbReference type="SUPFAM" id="SSF47323">
    <property type="entry name" value="Anticodon-binding domain of a subclass of class I aminoacyl-tRNA synthetases"/>
    <property type="match status" value="1"/>
</dbReference>
<sequence>MSDYKHTLNLPQTDFPMRGNLAQREPAMLKRWYDQDIYGQICKVGEGRDAFILHDGPPYANGNIHIGHAVNKILKDMVVKSKRLSGFNAPYIPGWDCHGLPIEHKVETKIGKAGGKVDYHTFRQKCREYARKQVNGQKEDFKRLGVLGEWDTPYLTMDFQMEADIIRALGKVAANGHLVKGYKPVYWSVVGGSALAEAEVEYQDKVSTQIDVRYKAIDEQDMLSAFHFDGTEGEGEVAVVIWTTTPWTIPTSQAISLGAELDYVLVQCWVNDEPARLIMAQELVDSAMSRFGLDDYQILGSTQGAALENKQVHHPFYDRLIPLILGSHVTLDAGTGCVHTSPDHGADDFAVGKKYGIGTLNYLDDSGVFRPQVELFAGEHVYKVDPKVVAVLEEKGRLLAQGKMEHSYPHCWRTKTPLIFRATPQWFISMDKEHLLDKAMSSLEGVQFTPDWGRRRMEGMLGQSPDWCISRQRTWGVPITLFIHKDTEELHPDTQALFEQVAKRVEKEGIDAWFDLVPSDILPPADAENYVKVTDTLDVWFDSGVTHYSVVGRRDALKFPADLYLEGSDQHRGWFQSSLKSSIAINGVPPYKRLLTHGFTVDANGRKMSKSLGNVVSPQKIFKSLGADVLRLWVSATDYTAEMTVSDEILKRISDSYRRIRNTARFLLSNLNGFDPEKDLLAWDEMLPLDRWAVDRALCLQDAVKDAYDNYNFLAVYQKVHYFCAMDMGGFYLDIIKDRQYTTPADSQARRSCQSAMYHIIEAFVRWMAPIISFTADEIWSCIPGKRSNSVLLEIWYEGLQSLEGDAMGREYWDRMILVRNAVNKALEDARKSGVIGGSLEAEVTLFVEDDLEADLQKLEDELHFVLITSRADVQSIERAESTVDTELPGLKVKVVKSAHEKCIRCWHRHEDVGQNQEHPELCGRCIDNIEGAGEKRRFA</sequence>
<evidence type="ECO:0000313" key="14">
    <source>
        <dbReference type="EMBL" id="PJE80106.1"/>
    </source>
</evidence>
<dbReference type="SUPFAM" id="SSF52374">
    <property type="entry name" value="Nucleotidylyl transferase"/>
    <property type="match status" value="1"/>
</dbReference>
<dbReference type="InterPro" id="IPR013155">
    <property type="entry name" value="M/V/L/I-tRNA-synth_anticd-bd"/>
</dbReference>
<dbReference type="GO" id="GO:0005829">
    <property type="term" value="C:cytosol"/>
    <property type="evidence" value="ECO:0007669"/>
    <property type="project" value="TreeGrafter"/>
</dbReference>
<keyword evidence="7" id="KW-0067">ATP-binding</keyword>
<dbReference type="EMBL" id="NSIT01000032">
    <property type="protein sequence ID" value="PJE80106.1"/>
    <property type="molecule type" value="Genomic_DNA"/>
</dbReference>
<dbReference type="CDD" id="cd07960">
    <property type="entry name" value="Anticodon_Ia_Ile_BEm"/>
    <property type="match status" value="1"/>
</dbReference>
<accession>A0A2H9TA43</accession>
<dbReference type="NCBIfam" id="TIGR00392">
    <property type="entry name" value="ileS"/>
    <property type="match status" value="1"/>
</dbReference>
<reference evidence="14" key="1">
    <citation type="journal article" date="2017" name="Appl. Environ. Microbiol.">
        <title>Molecular characterization of an Endozoicomonas-like organism causing infection in king scallop Pecten maximus L.</title>
        <authorList>
            <person name="Cano I."/>
            <person name="van Aerle R."/>
            <person name="Ross S."/>
            <person name="Verner-Jeffreys D.W."/>
            <person name="Paley R.K."/>
            <person name="Rimmer G."/>
            <person name="Ryder D."/>
            <person name="Hooper P."/>
            <person name="Stone D."/>
            <person name="Feist S.W."/>
        </authorList>
    </citation>
    <scope>NUCLEOTIDE SEQUENCE</scope>
</reference>
<feature type="domain" description="Zinc finger FPG/IleRS-type" evidence="12">
    <location>
        <begin position="901"/>
        <end position="929"/>
    </location>
</feature>
<dbReference type="InterPro" id="IPR002300">
    <property type="entry name" value="aa-tRNA-synth_Ia"/>
</dbReference>
<dbReference type="GO" id="GO:0046872">
    <property type="term" value="F:metal ion binding"/>
    <property type="evidence" value="ECO:0007669"/>
    <property type="project" value="UniProtKB-KW"/>
</dbReference>
<evidence type="ECO:0000259" key="11">
    <source>
        <dbReference type="Pfam" id="PF00133"/>
    </source>
</evidence>
<comment type="catalytic activity">
    <reaction evidence="10">
        <text>tRNA(Ile) + L-isoleucine + ATP = L-isoleucyl-tRNA(Ile) + AMP + diphosphate</text>
        <dbReference type="Rhea" id="RHEA:11060"/>
        <dbReference type="Rhea" id="RHEA-COMP:9666"/>
        <dbReference type="Rhea" id="RHEA-COMP:9695"/>
        <dbReference type="ChEBI" id="CHEBI:30616"/>
        <dbReference type="ChEBI" id="CHEBI:33019"/>
        <dbReference type="ChEBI" id="CHEBI:58045"/>
        <dbReference type="ChEBI" id="CHEBI:78442"/>
        <dbReference type="ChEBI" id="CHEBI:78528"/>
        <dbReference type="ChEBI" id="CHEBI:456215"/>
        <dbReference type="EC" id="6.1.1.5"/>
    </reaction>
</comment>
<dbReference type="InterPro" id="IPR010663">
    <property type="entry name" value="Znf_FPG/IleRS"/>
</dbReference>
<comment type="caution">
    <text evidence="14">The sequence shown here is derived from an EMBL/GenBank/DDBJ whole genome shotgun (WGS) entry which is preliminary data.</text>
</comment>
<feature type="domain" description="Methionyl/Valyl/Leucyl/Isoleucyl-tRNA synthetase anticodon-binding" evidence="13">
    <location>
        <begin position="690"/>
        <end position="845"/>
    </location>
</feature>
<evidence type="ECO:0000256" key="3">
    <source>
        <dbReference type="ARBA" id="ARBA00022598"/>
    </source>
</evidence>
<gene>
    <name evidence="14" type="primary">ileS</name>
    <name evidence="14" type="ORF">CI610_00917</name>
</gene>
<dbReference type="GO" id="GO:0004822">
    <property type="term" value="F:isoleucine-tRNA ligase activity"/>
    <property type="evidence" value="ECO:0007669"/>
    <property type="project" value="UniProtKB-EC"/>
</dbReference>
<dbReference type="InterPro" id="IPR023585">
    <property type="entry name" value="Ile-tRNA-ligase_type1"/>
</dbReference>
<dbReference type="Gene3D" id="1.10.730.20">
    <property type="match status" value="1"/>
</dbReference>
<dbReference type="PROSITE" id="PS00178">
    <property type="entry name" value="AA_TRNA_LIGASE_I"/>
    <property type="match status" value="1"/>
</dbReference>
<dbReference type="PANTHER" id="PTHR42765:SF1">
    <property type="entry name" value="ISOLEUCINE--TRNA LIGASE, MITOCHONDRIAL"/>
    <property type="match status" value="1"/>
</dbReference>
<name>A0A2H9TA43_9ZZZZ</name>
<evidence type="ECO:0000256" key="7">
    <source>
        <dbReference type="ARBA" id="ARBA00022840"/>
    </source>
</evidence>
<evidence type="ECO:0000256" key="1">
    <source>
        <dbReference type="ARBA" id="ARBA00013165"/>
    </source>
</evidence>
<dbReference type="HAMAP" id="MF_02002">
    <property type="entry name" value="Ile_tRNA_synth_type1"/>
    <property type="match status" value="1"/>
</dbReference>
<dbReference type="PRINTS" id="PR00984">
    <property type="entry name" value="TRNASYNTHILE"/>
</dbReference>
<keyword evidence="8" id="KW-0648">Protein biosynthesis</keyword>
<dbReference type="GO" id="GO:0000049">
    <property type="term" value="F:tRNA binding"/>
    <property type="evidence" value="ECO:0007669"/>
    <property type="project" value="InterPro"/>
</dbReference>
<dbReference type="GO" id="GO:0005524">
    <property type="term" value="F:ATP binding"/>
    <property type="evidence" value="ECO:0007669"/>
    <property type="project" value="UniProtKB-KW"/>
</dbReference>
<dbReference type="GO" id="GO:0006428">
    <property type="term" value="P:isoleucyl-tRNA aminoacylation"/>
    <property type="evidence" value="ECO:0007669"/>
    <property type="project" value="InterPro"/>
</dbReference>
<dbReference type="Pfam" id="PF06827">
    <property type="entry name" value="zf-FPG_IleRS"/>
    <property type="match status" value="1"/>
</dbReference>
<feature type="domain" description="Aminoacyl-tRNA synthetase class Ia" evidence="11">
    <location>
        <begin position="28"/>
        <end position="645"/>
    </location>
</feature>
<dbReference type="Gene3D" id="3.40.50.620">
    <property type="entry name" value="HUPs"/>
    <property type="match status" value="2"/>
</dbReference>
<dbReference type="Gene3D" id="1.10.10.830">
    <property type="entry name" value="Ile-tRNA synthetase CP2 domain-like"/>
    <property type="match status" value="1"/>
</dbReference>
<organism evidence="14">
    <name type="scientific">invertebrate metagenome</name>
    <dbReference type="NCBI Taxonomy" id="1711999"/>
    <lineage>
        <taxon>unclassified sequences</taxon>
        <taxon>metagenomes</taxon>
        <taxon>organismal metagenomes</taxon>
    </lineage>
</organism>
<keyword evidence="9" id="KW-0030">Aminoacyl-tRNA synthetase</keyword>
<dbReference type="InterPro" id="IPR001412">
    <property type="entry name" value="aa-tRNA-synth_I_CS"/>
</dbReference>
<dbReference type="PANTHER" id="PTHR42765">
    <property type="entry name" value="SOLEUCYL-TRNA SYNTHETASE"/>
    <property type="match status" value="1"/>
</dbReference>